<feature type="compositionally biased region" description="Basic residues" evidence="1">
    <location>
        <begin position="156"/>
        <end position="167"/>
    </location>
</feature>
<reference evidence="2" key="1">
    <citation type="submission" date="2023-06" db="EMBL/GenBank/DDBJ databases">
        <authorList>
            <person name="Kurt Z."/>
        </authorList>
    </citation>
    <scope>NUCLEOTIDE SEQUENCE</scope>
</reference>
<accession>A0AA86RNF8</accession>
<evidence type="ECO:0000256" key="1">
    <source>
        <dbReference type="SAM" id="MobiDB-lite"/>
    </source>
</evidence>
<organism evidence="2">
    <name type="scientific">Hexamita inflata</name>
    <dbReference type="NCBI Taxonomy" id="28002"/>
    <lineage>
        <taxon>Eukaryota</taxon>
        <taxon>Metamonada</taxon>
        <taxon>Diplomonadida</taxon>
        <taxon>Hexamitidae</taxon>
        <taxon>Hexamitinae</taxon>
        <taxon>Hexamita</taxon>
    </lineage>
</organism>
<dbReference type="AlphaFoldDB" id="A0AA86RNF8"/>
<evidence type="ECO:0000313" key="4">
    <source>
        <dbReference type="Proteomes" id="UP001642409"/>
    </source>
</evidence>
<feature type="region of interest" description="Disordered" evidence="1">
    <location>
        <begin position="148"/>
        <end position="167"/>
    </location>
</feature>
<evidence type="ECO:0000313" key="3">
    <source>
        <dbReference type="EMBL" id="CAL6108029.1"/>
    </source>
</evidence>
<comment type="caution">
    <text evidence="2">The sequence shown here is derived from an EMBL/GenBank/DDBJ whole genome shotgun (WGS) entry which is preliminary data.</text>
</comment>
<keyword evidence="4" id="KW-1185">Reference proteome</keyword>
<proteinExistence type="predicted"/>
<name>A0AA86RNF8_9EUKA</name>
<evidence type="ECO:0000313" key="2">
    <source>
        <dbReference type="EMBL" id="CAI9975214.1"/>
    </source>
</evidence>
<reference evidence="3 4" key="2">
    <citation type="submission" date="2024-07" db="EMBL/GenBank/DDBJ databases">
        <authorList>
            <person name="Akdeniz Z."/>
        </authorList>
    </citation>
    <scope>NUCLEOTIDE SEQUENCE [LARGE SCALE GENOMIC DNA]</scope>
</reference>
<sequence>MRSSQFHGRRVLPRQLPEMRERLFALREPHLHLRKLLPGVLSGREKILRLQLNLLRRVSKRLPVRRGQQPVRLEVRLRKLRRHLAPPEVRVPLHLRQLLRHERDQRKLPPVRRRVPQPAVQEVLGSGFEGMRDLLSSTFLQRHRGHRLPNLPSELRRRRPRPGLRLPRFHGKMRSRLQPLQLNQVHQRPPLPRRLRRSQARFRFRQHLCGELLLPGLRDLLERRLEPVQRHLRPLQLLQEL</sequence>
<gene>
    <name evidence="2" type="ORF">HINF_LOCUS62859</name>
    <name evidence="3" type="ORF">HINF_LOCUS74771</name>
</gene>
<protein>
    <submittedName>
        <fullName evidence="3">Hypothetical_protein</fullName>
    </submittedName>
</protein>
<dbReference type="EMBL" id="CAXDID020000644">
    <property type="protein sequence ID" value="CAL6108029.1"/>
    <property type="molecule type" value="Genomic_DNA"/>
</dbReference>
<dbReference type="Proteomes" id="UP001642409">
    <property type="component" value="Unassembled WGS sequence"/>
</dbReference>
<dbReference type="EMBL" id="CATOUU010001165">
    <property type="protein sequence ID" value="CAI9975214.1"/>
    <property type="molecule type" value="Genomic_DNA"/>
</dbReference>